<feature type="domain" description="CxC2-like cysteine cluster KDZ transposase-associated" evidence="1">
    <location>
        <begin position="76"/>
        <end position="183"/>
    </location>
</feature>
<feature type="non-terminal residue" evidence="2">
    <location>
        <position position="215"/>
    </location>
</feature>
<sequence>MQDRDVFLLEILRHDGRGNMASNSCGLCHADAALFRCKDCFDLNLYCQQCIVKNHSRSPVHRVEEWTGEFFKRIPLKTLGLRVQLGHKANERCLLPVKAFNDDFVLIDIGGIHSLSLDFCGCENAQSHMKQLLRVGWFPSTTSDPRTAATFRVLRQYHILSFESKVSAYEFYHSLVRQTDNTGLLKRKDRYEAFMRIVREWRHIQMLKRAGRGHD</sequence>
<reference evidence="2 3" key="1">
    <citation type="submission" date="2016-06" db="EMBL/GenBank/DDBJ databases">
        <title>Comparative genomics of the ectomycorrhizal sister species Rhizopogon vinicolor and Rhizopogon vesiculosus (Basidiomycota: Boletales) reveals a divergence of the mating type B locus.</title>
        <authorList>
            <consortium name="DOE Joint Genome Institute"/>
            <person name="Mujic A.B."/>
            <person name="Kuo A."/>
            <person name="Tritt A."/>
            <person name="Lipzen A."/>
            <person name="Chen C."/>
            <person name="Johnson J."/>
            <person name="Sharma A."/>
            <person name="Barry K."/>
            <person name="Grigoriev I.V."/>
            <person name="Spatafora J.W."/>
        </authorList>
    </citation>
    <scope>NUCLEOTIDE SEQUENCE [LARGE SCALE GENOMIC DNA]</scope>
    <source>
        <strain evidence="2 3">AM-OR11-026</strain>
    </source>
</reference>
<evidence type="ECO:0000259" key="1">
    <source>
        <dbReference type="Pfam" id="PF18803"/>
    </source>
</evidence>
<name>A0A1B7MDE3_9AGAM</name>
<evidence type="ECO:0000313" key="3">
    <source>
        <dbReference type="Proteomes" id="UP000092154"/>
    </source>
</evidence>
<dbReference type="EMBL" id="KV450179">
    <property type="protein sequence ID" value="OAX30619.1"/>
    <property type="molecule type" value="Genomic_DNA"/>
</dbReference>
<dbReference type="STRING" id="1314800.A0A1B7MDE3"/>
<accession>A0A1B7MDE3</accession>
<protein>
    <recommendedName>
        <fullName evidence="1">CxC2-like cysteine cluster KDZ transposase-associated domain-containing protein</fullName>
    </recommendedName>
</protein>
<dbReference type="Proteomes" id="UP000092154">
    <property type="component" value="Unassembled WGS sequence"/>
</dbReference>
<dbReference type="OrthoDB" id="3235114at2759"/>
<proteinExistence type="predicted"/>
<dbReference type="AlphaFoldDB" id="A0A1B7MDE3"/>
<keyword evidence="3" id="KW-1185">Reference proteome</keyword>
<evidence type="ECO:0000313" key="2">
    <source>
        <dbReference type="EMBL" id="OAX30619.1"/>
    </source>
</evidence>
<dbReference type="InParanoid" id="A0A1B7MDE3"/>
<dbReference type="Pfam" id="PF18803">
    <property type="entry name" value="CxC2"/>
    <property type="match status" value="1"/>
</dbReference>
<dbReference type="InterPro" id="IPR041457">
    <property type="entry name" value="CxC2_KDZ-assoc"/>
</dbReference>
<organism evidence="2 3">
    <name type="scientific">Rhizopogon vinicolor AM-OR11-026</name>
    <dbReference type="NCBI Taxonomy" id="1314800"/>
    <lineage>
        <taxon>Eukaryota</taxon>
        <taxon>Fungi</taxon>
        <taxon>Dikarya</taxon>
        <taxon>Basidiomycota</taxon>
        <taxon>Agaricomycotina</taxon>
        <taxon>Agaricomycetes</taxon>
        <taxon>Agaricomycetidae</taxon>
        <taxon>Boletales</taxon>
        <taxon>Suillineae</taxon>
        <taxon>Rhizopogonaceae</taxon>
        <taxon>Rhizopogon</taxon>
    </lineage>
</organism>
<gene>
    <name evidence="2" type="ORF">K503DRAFT_728235</name>
</gene>